<reference evidence="1" key="1">
    <citation type="journal article" date="2023" name="Int. J. Syst. Evol. Microbiol.">
        <title>Collibacillus ludicampi gen. nov., sp. nov., a new soil bacterium of the family Alicyclobacillaceae.</title>
        <authorList>
            <person name="Jojima T."/>
            <person name="Ioku Y."/>
            <person name="Fukuta Y."/>
            <person name="Shirasaka N."/>
            <person name="Matsumura Y."/>
            <person name="Mori M."/>
        </authorList>
    </citation>
    <scope>NUCLEOTIDE SEQUENCE</scope>
    <source>
        <strain evidence="1">TP075</strain>
    </source>
</reference>
<dbReference type="Proteomes" id="UP001057291">
    <property type="component" value="Unassembled WGS sequence"/>
</dbReference>
<evidence type="ECO:0000313" key="2">
    <source>
        <dbReference type="Proteomes" id="UP001057291"/>
    </source>
</evidence>
<organism evidence="1 2">
    <name type="scientific">Collibacillus ludicampi</name>
    <dbReference type="NCBI Taxonomy" id="2771369"/>
    <lineage>
        <taxon>Bacteria</taxon>
        <taxon>Bacillati</taxon>
        <taxon>Bacillota</taxon>
        <taxon>Bacilli</taxon>
        <taxon>Bacillales</taxon>
        <taxon>Alicyclobacillaceae</taxon>
        <taxon>Collibacillus</taxon>
    </lineage>
</organism>
<accession>A0AAV4L9S3</accession>
<dbReference type="AlphaFoldDB" id="A0AAV4L9S3"/>
<name>A0AAV4L9S3_9BACL</name>
<comment type="caution">
    <text evidence="1">The sequence shown here is derived from an EMBL/GenBank/DDBJ whole genome shotgun (WGS) entry which is preliminary data.</text>
</comment>
<proteinExistence type="predicted"/>
<protein>
    <recommendedName>
        <fullName evidence="3">Apea-like HEPN domain-containing protein</fullName>
    </recommendedName>
</protein>
<evidence type="ECO:0008006" key="3">
    <source>
        <dbReference type="Google" id="ProtNLM"/>
    </source>
</evidence>
<sequence>MTQGISSMKSYTLEFSFDVTGCEMEGHLNPEIVSQIHFKNAKLDYIEFMPTRNQTHVKGSVTVELNQLDDLFLGETFIHSHLIPMIRNTLAITNSSQDKLPFLPYFEPSINLITYRGLNHIDVQVLKEKKVKCGEHPQNPLKLDLNDFSKNLIHLVIKLDRATLQQKNHERISAIQRSFFWLIGAQQVGHTDGFLIYEVISKYRLLWTALNAIYNLYKKTTERQTIKNFARNPFIVDYVDSLVQKKDTIIFNLISSKLTLWDNFPISDELSKSIQSVDKVKTAQNFMFCLYAIRNPIIHGSELNDEIKLCKGAYIVLEHIVKKSIRAEIMKLSEKS</sequence>
<gene>
    <name evidence="1" type="ORF">DNHGIG_00740</name>
</gene>
<dbReference type="EMBL" id="BOQE01000001">
    <property type="protein sequence ID" value="GIM44525.1"/>
    <property type="molecule type" value="Genomic_DNA"/>
</dbReference>
<keyword evidence="2" id="KW-1185">Reference proteome</keyword>
<evidence type="ECO:0000313" key="1">
    <source>
        <dbReference type="EMBL" id="GIM44525.1"/>
    </source>
</evidence>